<evidence type="ECO:0000313" key="3">
    <source>
        <dbReference type="Proteomes" id="UP001152795"/>
    </source>
</evidence>
<dbReference type="SMART" id="SM00515">
    <property type="entry name" value="eIF5C"/>
    <property type="match status" value="1"/>
</dbReference>
<dbReference type="PROSITE" id="PS51363">
    <property type="entry name" value="W2"/>
    <property type="match status" value="1"/>
</dbReference>
<dbReference type="AlphaFoldDB" id="A0A7D9IMV7"/>
<dbReference type="Gene3D" id="1.25.40.180">
    <property type="match status" value="1"/>
</dbReference>
<dbReference type="PANTHER" id="PTHR14208">
    <property type="entry name" value="BASIC LEUCINE ZIPPER AND W2 DOMAIN-CONTAINING PROTEIN"/>
    <property type="match status" value="1"/>
</dbReference>
<dbReference type="InterPro" id="IPR043510">
    <property type="entry name" value="W2_5MP1/2"/>
</dbReference>
<organism evidence="2 3">
    <name type="scientific">Paramuricea clavata</name>
    <name type="common">Red gorgonian</name>
    <name type="synonym">Violescent sea-whip</name>
    <dbReference type="NCBI Taxonomy" id="317549"/>
    <lineage>
        <taxon>Eukaryota</taxon>
        <taxon>Metazoa</taxon>
        <taxon>Cnidaria</taxon>
        <taxon>Anthozoa</taxon>
        <taxon>Octocorallia</taxon>
        <taxon>Malacalcyonacea</taxon>
        <taxon>Plexauridae</taxon>
        <taxon>Paramuricea</taxon>
    </lineage>
</organism>
<proteinExistence type="inferred from homology"/>
<evidence type="ECO:0000313" key="2">
    <source>
        <dbReference type="EMBL" id="CAB4009215.1"/>
    </source>
</evidence>
<dbReference type="CDD" id="cd11560">
    <property type="entry name" value="W2_eIF5C_like"/>
    <property type="match status" value="1"/>
</dbReference>
<dbReference type="PANTHER" id="PTHR14208:SF2">
    <property type="entry name" value="PROTEIN KRASAVIETZ"/>
    <property type="match status" value="1"/>
</dbReference>
<dbReference type="EMBL" id="CACRXK020006380">
    <property type="protein sequence ID" value="CAB4009215.1"/>
    <property type="molecule type" value="Genomic_DNA"/>
</dbReference>
<dbReference type="InterPro" id="IPR016024">
    <property type="entry name" value="ARM-type_fold"/>
</dbReference>
<accession>A0A7D9IMV7</accession>
<keyword evidence="3" id="KW-1185">Reference proteome</keyword>
<dbReference type="SUPFAM" id="SSF48371">
    <property type="entry name" value="ARM repeat"/>
    <property type="match status" value="1"/>
</dbReference>
<evidence type="ECO:0000256" key="1">
    <source>
        <dbReference type="ARBA" id="ARBA00008151"/>
    </source>
</evidence>
<dbReference type="FunFam" id="1.25.40.180:FF:000006">
    <property type="entry name" value="Basic leucine zipper and W2 domain-containing protein 1"/>
    <property type="match status" value="1"/>
</dbReference>
<dbReference type="Pfam" id="PF25504">
    <property type="entry name" value="HEAT_5MP1_2"/>
    <property type="match status" value="1"/>
</dbReference>
<dbReference type="Proteomes" id="UP001152795">
    <property type="component" value="Unassembled WGS sequence"/>
</dbReference>
<gene>
    <name evidence="2" type="ORF">PACLA_8A043768</name>
</gene>
<sequence>MNQKNPKPTLGGQRIKTRKRDEKEKYDPLGFRDSVITGLEKSGNDFENVSAFLDNPGNKLNYHAYGEQLFEILIAGGLLAPGGSIILEGEKPKTSICVFEANEDSATLRSYVQLYQKLIRRFKYLQRSFDEVLDKIIVFMKGFTEEQRMKLATVYAMILANSMTQGTFLSKLRNEHLVKEGISLQFITRLFQAWLKEKKDAASIISTLKKNEMDDKLLDFFPPNKRTNEQFEKHFVAAGLPKLVEFQKAQQHVGSKKEFQSQLSEMIEAKMPLKEIIANCIEQKGKGSTLTEEQVIVLTWKAVMSSVEWNKKEELVADQALRHLKVYAPLLAEFATTNTSEFILMVKIQEYCYDNMNFMKVFQKIILLLYKTDVLSEDTVLKWYKGDHAAKGKSVFLEQMKKMVEWLQSAEE</sequence>
<dbReference type="InterPro" id="IPR003307">
    <property type="entry name" value="W2_domain"/>
</dbReference>
<protein>
    <submittedName>
        <fullName evidence="2">Basic leucine zipper and W2 domain-containing 1-A isoform X1</fullName>
    </submittedName>
</protein>
<dbReference type="GO" id="GO:0006417">
    <property type="term" value="P:regulation of translation"/>
    <property type="evidence" value="ECO:0007669"/>
    <property type="project" value="UniProtKB-ARBA"/>
</dbReference>
<feature type="non-terminal residue" evidence="2">
    <location>
        <position position="412"/>
    </location>
</feature>
<dbReference type="GO" id="GO:0016020">
    <property type="term" value="C:membrane"/>
    <property type="evidence" value="ECO:0007669"/>
    <property type="project" value="TreeGrafter"/>
</dbReference>
<dbReference type="Pfam" id="PF02020">
    <property type="entry name" value="W2"/>
    <property type="match status" value="1"/>
</dbReference>
<comment type="similarity">
    <text evidence="1">Belongs to the BZW family.</text>
</comment>
<name>A0A7D9IMV7_PARCT</name>
<comment type="caution">
    <text evidence="2">The sequence shown here is derived from an EMBL/GenBank/DDBJ whole genome shotgun (WGS) entry which is preliminary data.</text>
</comment>
<dbReference type="InterPro" id="IPR051245">
    <property type="entry name" value="eIF5-mimic_regulator"/>
</dbReference>
<dbReference type="OrthoDB" id="1727522at2759"/>
<reference evidence="2" key="1">
    <citation type="submission" date="2020-04" db="EMBL/GenBank/DDBJ databases">
        <authorList>
            <person name="Alioto T."/>
            <person name="Alioto T."/>
            <person name="Gomez Garrido J."/>
        </authorList>
    </citation>
    <scope>NUCLEOTIDE SEQUENCE</scope>
    <source>
        <strain evidence="2">A484AB</strain>
    </source>
</reference>
<dbReference type="InterPro" id="IPR057397">
    <property type="entry name" value="HEAT_5MP1_2"/>
</dbReference>
<dbReference type="GO" id="GO:0005737">
    <property type="term" value="C:cytoplasm"/>
    <property type="evidence" value="ECO:0007669"/>
    <property type="project" value="TreeGrafter"/>
</dbReference>